<protein>
    <submittedName>
        <fullName evidence="1">Uncharacterized protein</fullName>
    </submittedName>
</protein>
<accession>A0A4Q4RFR3</accession>
<organism evidence="1 2">
    <name type="scientific">Alternaria arborescens</name>
    <dbReference type="NCBI Taxonomy" id="156630"/>
    <lineage>
        <taxon>Eukaryota</taxon>
        <taxon>Fungi</taxon>
        <taxon>Dikarya</taxon>
        <taxon>Ascomycota</taxon>
        <taxon>Pezizomycotina</taxon>
        <taxon>Dothideomycetes</taxon>
        <taxon>Pleosporomycetidae</taxon>
        <taxon>Pleosporales</taxon>
        <taxon>Pleosporineae</taxon>
        <taxon>Pleosporaceae</taxon>
        <taxon>Alternaria</taxon>
        <taxon>Alternaria sect. Alternaria</taxon>
    </lineage>
</organism>
<gene>
    <name evidence="1" type="ORF">AA0113_g8719</name>
</gene>
<proteinExistence type="predicted"/>
<reference evidence="2" key="1">
    <citation type="journal article" date="2019" name="bioRxiv">
        <title>Genomics, evolutionary history and diagnostics of the Alternaria alternata species group including apple and Asian pear pathotypes.</title>
        <authorList>
            <person name="Armitage A.D."/>
            <person name="Cockerton H.M."/>
            <person name="Sreenivasaprasad S."/>
            <person name="Woodhall J.W."/>
            <person name="Lane C.R."/>
            <person name="Harrison R.J."/>
            <person name="Clarkson J.P."/>
        </authorList>
    </citation>
    <scope>NUCLEOTIDE SEQUENCE [LARGE SCALE GENOMIC DNA]</scope>
    <source>
        <strain evidence="2">RGR 97.0016</strain>
    </source>
</reference>
<dbReference type="EMBL" id="PEJP01000037">
    <property type="protein sequence ID" value="RYO55543.1"/>
    <property type="molecule type" value="Genomic_DNA"/>
</dbReference>
<dbReference type="OrthoDB" id="39175at2759"/>
<comment type="caution">
    <text evidence="1">The sequence shown here is derived from an EMBL/GenBank/DDBJ whole genome shotgun (WGS) entry which is preliminary data.</text>
</comment>
<dbReference type="AlphaFoldDB" id="A0A4Q4RFR3"/>
<evidence type="ECO:0000313" key="2">
    <source>
        <dbReference type="Proteomes" id="UP000293823"/>
    </source>
</evidence>
<dbReference type="CDD" id="cd12148">
    <property type="entry name" value="fungal_TF_MHR"/>
    <property type="match status" value="1"/>
</dbReference>
<dbReference type="Proteomes" id="UP000293823">
    <property type="component" value="Unassembled WGS sequence"/>
</dbReference>
<evidence type="ECO:0000313" key="1">
    <source>
        <dbReference type="EMBL" id="RYO55543.1"/>
    </source>
</evidence>
<sequence length="259" mass="29273">MSSTIAKSFATVKARQRPLREKACLIKEINRTLRSLYENLSPDLKVRFPVNTKKIPRGLYAEHLMYLHLSYYGNMAAIHSVLGYPWNLNDVQLSDQDDTVVKSQMEASSDALAEASRNIILITRSISLDAVAPVWLVFYYPLLGMINMFVSILKSPDGAATEKNIGVIDMAAGYFAYLDYSTDAIFSFDLVRNLAQWARQAVSHARDQVPTPQSTHLAVGQDMLSPMENFYVNPESNGLILMEWIWMIGQHFFLDCHSL</sequence>
<name>A0A4Q4RFR3_9PLEO</name>
<keyword evidence="2" id="KW-1185">Reference proteome</keyword>